<dbReference type="GO" id="GO:0016874">
    <property type="term" value="F:ligase activity"/>
    <property type="evidence" value="ECO:0007669"/>
    <property type="project" value="UniProtKB-KW"/>
</dbReference>
<feature type="domain" description="Carrier" evidence="9">
    <location>
        <begin position="1635"/>
        <end position="1710"/>
    </location>
</feature>
<dbReference type="SMART" id="SM00823">
    <property type="entry name" value="PKS_PP"/>
    <property type="match status" value="2"/>
</dbReference>
<dbReference type="GO" id="GO:0008610">
    <property type="term" value="P:lipid biosynthetic process"/>
    <property type="evidence" value="ECO:0007669"/>
    <property type="project" value="InterPro"/>
</dbReference>
<dbReference type="InterPro" id="IPR040097">
    <property type="entry name" value="FAAL/FAAC"/>
</dbReference>
<dbReference type="Pfam" id="PF13193">
    <property type="entry name" value="AMP-binding_C"/>
    <property type="match status" value="1"/>
</dbReference>
<evidence type="ECO:0000313" key="10">
    <source>
        <dbReference type="EMBL" id="KYF67463.1"/>
    </source>
</evidence>
<evidence type="ECO:0000256" key="5">
    <source>
        <dbReference type="ARBA" id="ARBA00022553"/>
    </source>
</evidence>
<dbReference type="InterPro" id="IPR042099">
    <property type="entry name" value="ANL_N_sf"/>
</dbReference>
<dbReference type="GO" id="GO:0005737">
    <property type="term" value="C:cytoplasm"/>
    <property type="evidence" value="ECO:0007669"/>
    <property type="project" value="TreeGrafter"/>
</dbReference>
<dbReference type="GO" id="GO:0006631">
    <property type="term" value="P:fatty acid metabolic process"/>
    <property type="evidence" value="ECO:0007669"/>
    <property type="project" value="UniProtKB-KW"/>
</dbReference>
<gene>
    <name evidence="10" type="ORF">BE15_18820</name>
</gene>
<dbReference type="InterPro" id="IPR025110">
    <property type="entry name" value="AMP-bd_C"/>
</dbReference>
<protein>
    <recommendedName>
        <fullName evidence="9">Carrier domain-containing protein</fullName>
    </recommendedName>
</protein>
<keyword evidence="4" id="KW-0596">Phosphopantetheine</keyword>
<dbReference type="InterPro" id="IPR020459">
    <property type="entry name" value="AMP-binding"/>
</dbReference>
<dbReference type="PROSITE" id="PS00455">
    <property type="entry name" value="AMP_BINDING"/>
    <property type="match status" value="2"/>
</dbReference>
<evidence type="ECO:0000256" key="1">
    <source>
        <dbReference type="ARBA" id="ARBA00001957"/>
    </source>
</evidence>
<dbReference type="Gene3D" id="1.10.1200.10">
    <property type="entry name" value="ACP-like"/>
    <property type="match status" value="2"/>
</dbReference>
<dbReference type="InterPro" id="IPR001242">
    <property type="entry name" value="Condensation_dom"/>
</dbReference>
<sequence>MLNTVLRQRASAQADRCAFVFLDYDHPPAGSCSSTAMTYGELDAQARAIAAELQRRYTPGDRALLLLRSERSFIASFFGCLYAGLVAVPLPPLRSGASQLWLRAIAEQSRAAVVLVDGSWQEDVIPHATSPAAQALDWLRMDEIDPALAGAWRDPHVHEDALAFLQYTSGSTGAPKGVMVSHRNLMVTSADLNSGWEHDDDSVMVTWLPMFHDMGLIYGVLQPIFRGFVCHVMNPRAFLHEPLRWLEAMSTLGGTHTAAPNFAYDLCVRRYRRAAPRRLDLSRWQVAVNGGEPVDAATLSRFVETFGPSGFGPRVFAPGYGLAEGTLKVAASARDQGPMFVAVDKAALERGAVVFDEQSPSRRTLVGNGQSHAGATLLIVDPETQHRCPAGRVGEIWVSGPMVAGGYWERPDVTEQTFHARLSGDDASGPYLRTGDLGFLHDGALFVTGRLKDLLIIRGCNHYPQDIERTVQTCHPAFRPGRGCAVSIQVEGADGEERLAVVQELDEDEIGRLDFVELAATVRRAVAAEHGVHVSQVVFLHPGALVKTSSGKLRRRACRDDLLTGRLREVWRSAVEDDDEATVEERARQLIEGALLGAPRVGEGSLYELGLDSLRAAELVAQIARELHVEVPLQRILSATTLGELASAISGLVTQEPPRVDHAPELQPAPQDRHRPFPLSDLQQAYWVGRSGAFELGNVRAHAYLEIETACDDVNRLNAALRRLVARHDLLRAVILPNGQQQVREPERADTIPDVAVSSGEPAQLAMIRREMSDELALSDDHPPIEMRLSRSALHGSRLHLRVDLTVADFRSLLIFLRELRALYDDPDAALPALELTYRDYLLAMHGMSGSDAHQRAQQYWWGRLDALPPPPELPLARSPGSIARPRFARRTRVVESGVWSCLKARAARAGLTPSALCLAVFVEMVRTWSARGDFTITVTTLSRQPLHPQVDDLVGDFASTVLLAVDAEPGADLLARALRLQRRLWEDLEHRAISGIQVLRERARRRGAGRSSAMPVVFTSTLGVDSQGDSLESFGRLVHSANPTPHVYLSSHVLESGGALVVHIDTVDELFPDGFPEELIAAFGALLELLAGSDAAWHAQQRRWTPPAQLAQRAAVNATERPLSDDRLHTRFVANARLHPNRTALLAPDRTLSYGELARRAGALALHLRDLGATPSTLIAVLLDKGWEQAVAVLAISMSGAAYLPIEAGLPAARRRLLLDEGGVKIVVTQQALVAKLDLPEGARVVCVDDVPHALEIPRIEDTQSPDDLAYVIYTSGSTGRPKGVMIDHRGAVNTILDINDRFAVGPDDRVLAISALGFDLSVYDIFGTLAAGATLVTLDADSAMDPGRWASAVVEHRVTIWSSVPALMQLLVERAEGSPAGSVSALRLVMLSGDLIPVGLPDRIRAAFGGAQVVSLGGATEASIWSVVYPIGIVDSAWRTIPYGKPLSNQQCHVLDERLEPCPIWVPGRLYISGTGVALGYRNQPSETDAHFALDPRTGRRIYLTGDLARYLPDGNLEFLGREDFQVKINGFRIELAEIEAVLARSPAVLQAVAVVDTAPGGERRIVAYAVPSNGAPLATHDVLAHARALLPSYMVPSLLIPMKSLPLSANGKVDRAALPAPSVSVSPPPDRGKATAMEQRIAAVIASVLGVGAVDHQQNLFELGATSLHMLRIQTRLANELGVDLKVVDLFTHPTAVSLATHLVRAPAERDPAVRGLAEAQKAFFRRRRRPAEDLS</sequence>
<dbReference type="SUPFAM" id="SSF56801">
    <property type="entry name" value="Acetyl-CoA synthetase-like"/>
    <property type="match status" value="2"/>
</dbReference>
<dbReference type="Pfam" id="PF00501">
    <property type="entry name" value="AMP-binding"/>
    <property type="match status" value="2"/>
</dbReference>
<proteinExistence type="inferred from homology"/>
<dbReference type="InterPro" id="IPR000873">
    <property type="entry name" value="AMP-dep_synth/lig_dom"/>
</dbReference>
<dbReference type="FunFam" id="3.30.559.30:FF:000006">
    <property type="entry name" value="Yersiniabactin polyketide/non-ribosomal peptide synthetase"/>
    <property type="match status" value="1"/>
</dbReference>
<dbReference type="CDD" id="cd12114">
    <property type="entry name" value="A_NRPS_TlmIV_like"/>
    <property type="match status" value="1"/>
</dbReference>
<dbReference type="Gene3D" id="3.30.559.10">
    <property type="entry name" value="Chloramphenicol acetyltransferase-like domain"/>
    <property type="match status" value="1"/>
</dbReference>
<evidence type="ECO:0000256" key="2">
    <source>
        <dbReference type="ARBA" id="ARBA00004924"/>
    </source>
</evidence>
<comment type="caution">
    <text evidence="10">The sequence shown here is derived from an EMBL/GenBank/DDBJ whole genome shotgun (WGS) entry which is preliminary data.</text>
</comment>
<evidence type="ECO:0000313" key="11">
    <source>
        <dbReference type="Proteomes" id="UP000075260"/>
    </source>
</evidence>
<dbReference type="PROSITE" id="PS00012">
    <property type="entry name" value="PHOSPHOPANTETHEINE"/>
    <property type="match status" value="1"/>
</dbReference>
<keyword evidence="6" id="KW-0436">Ligase</keyword>
<dbReference type="CDD" id="cd05931">
    <property type="entry name" value="FAAL"/>
    <property type="match status" value="1"/>
</dbReference>
<dbReference type="InterPro" id="IPR023213">
    <property type="entry name" value="CAT-like_dom_sf"/>
</dbReference>
<dbReference type="SUPFAM" id="SSF47336">
    <property type="entry name" value="ACP-like"/>
    <property type="match status" value="2"/>
</dbReference>
<accession>A0A150QHQ7</accession>
<dbReference type="CDD" id="cd19535">
    <property type="entry name" value="Cyc_NRPS"/>
    <property type="match status" value="1"/>
</dbReference>
<dbReference type="Gene3D" id="3.40.50.12780">
    <property type="entry name" value="N-terminal domain of ligase-like"/>
    <property type="match status" value="1"/>
</dbReference>
<reference evidence="10 11" key="1">
    <citation type="submission" date="2014-02" db="EMBL/GenBank/DDBJ databases">
        <title>The small core and large imbalanced accessory genome model reveals a collaborative survival strategy of Sorangium cellulosum strains in nature.</title>
        <authorList>
            <person name="Han K."/>
            <person name="Peng R."/>
            <person name="Blom J."/>
            <person name="Li Y.-Z."/>
        </authorList>
    </citation>
    <scope>NUCLEOTIDE SEQUENCE [LARGE SCALE GENOMIC DNA]</scope>
    <source>
        <strain evidence="10 11">So0008-312</strain>
    </source>
</reference>
<dbReference type="InterPro" id="IPR057737">
    <property type="entry name" value="Condensation_MtbB-like"/>
</dbReference>
<dbReference type="RefSeq" id="WP_061609842.1">
    <property type="nucleotide sequence ID" value="NZ_JEMA01000649.1"/>
</dbReference>
<feature type="domain" description="Carrier" evidence="9">
    <location>
        <begin position="578"/>
        <end position="653"/>
    </location>
</feature>
<dbReference type="InterPro" id="IPR036736">
    <property type="entry name" value="ACP-like_sf"/>
</dbReference>
<dbReference type="Gene3D" id="3.30.559.30">
    <property type="entry name" value="Nonribosomal peptide synthetase, condensation domain"/>
    <property type="match status" value="1"/>
</dbReference>
<dbReference type="PRINTS" id="PR00154">
    <property type="entry name" value="AMPBINDING"/>
</dbReference>
<dbReference type="OrthoDB" id="9757540at2"/>
<dbReference type="Proteomes" id="UP000075260">
    <property type="component" value="Unassembled WGS sequence"/>
</dbReference>
<dbReference type="InterPro" id="IPR010071">
    <property type="entry name" value="AA_adenyl_dom"/>
</dbReference>
<dbReference type="InterPro" id="IPR020845">
    <property type="entry name" value="AMP-binding_CS"/>
</dbReference>
<dbReference type="SUPFAM" id="SSF52777">
    <property type="entry name" value="CoA-dependent acyltransferases"/>
    <property type="match status" value="2"/>
</dbReference>
<name>A0A150QHQ7_SORCE</name>
<evidence type="ECO:0000256" key="4">
    <source>
        <dbReference type="ARBA" id="ARBA00022450"/>
    </source>
</evidence>
<dbReference type="FunFam" id="3.30.300.30:FF:000010">
    <property type="entry name" value="Enterobactin synthetase component F"/>
    <property type="match status" value="1"/>
</dbReference>
<dbReference type="Pfam" id="PF00668">
    <property type="entry name" value="Condensation"/>
    <property type="match status" value="1"/>
</dbReference>
<dbReference type="PROSITE" id="PS50075">
    <property type="entry name" value="CARRIER"/>
    <property type="match status" value="2"/>
</dbReference>
<comment type="similarity">
    <text evidence="3">Belongs to the ATP-dependent AMP-binding enzyme family.</text>
</comment>
<dbReference type="Pfam" id="PF00550">
    <property type="entry name" value="PP-binding"/>
    <property type="match status" value="2"/>
</dbReference>
<dbReference type="InterPro" id="IPR020806">
    <property type="entry name" value="PKS_PP-bd"/>
</dbReference>
<dbReference type="PANTHER" id="PTHR45527">
    <property type="entry name" value="NONRIBOSOMAL PEPTIDE SYNTHETASE"/>
    <property type="match status" value="1"/>
</dbReference>
<dbReference type="FunFam" id="3.40.50.980:FF:000001">
    <property type="entry name" value="Non-ribosomal peptide synthetase"/>
    <property type="match status" value="1"/>
</dbReference>
<keyword evidence="5" id="KW-0597">Phosphoprotein</keyword>
<dbReference type="PANTHER" id="PTHR45527:SF10">
    <property type="entry name" value="PYOCHELIN SYNTHASE PCHF"/>
    <property type="match status" value="1"/>
</dbReference>
<comment type="pathway">
    <text evidence="2">Siderophore biosynthesis.</text>
</comment>
<dbReference type="NCBIfam" id="TIGR01733">
    <property type="entry name" value="AA-adenyl-dom"/>
    <property type="match status" value="1"/>
</dbReference>
<dbReference type="Gene3D" id="2.30.38.10">
    <property type="entry name" value="Luciferase, Domain 3"/>
    <property type="match status" value="1"/>
</dbReference>
<dbReference type="GO" id="GO:0071766">
    <property type="term" value="P:Actinobacterium-type cell wall biogenesis"/>
    <property type="evidence" value="ECO:0007669"/>
    <property type="project" value="UniProtKB-ARBA"/>
</dbReference>
<dbReference type="Gene3D" id="3.40.50.980">
    <property type="match status" value="2"/>
</dbReference>
<evidence type="ECO:0000256" key="8">
    <source>
        <dbReference type="ARBA" id="ARBA00023098"/>
    </source>
</evidence>
<evidence type="ECO:0000256" key="7">
    <source>
        <dbReference type="ARBA" id="ARBA00022832"/>
    </source>
</evidence>
<dbReference type="Gene3D" id="3.30.300.30">
    <property type="match status" value="2"/>
</dbReference>
<organism evidence="10 11">
    <name type="scientific">Sorangium cellulosum</name>
    <name type="common">Polyangium cellulosum</name>
    <dbReference type="NCBI Taxonomy" id="56"/>
    <lineage>
        <taxon>Bacteria</taxon>
        <taxon>Pseudomonadati</taxon>
        <taxon>Myxococcota</taxon>
        <taxon>Polyangia</taxon>
        <taxon>Polyangiales</taxon>
        <taxon>Polyangiaceae</taxon>
        <taxon>Sorangium</taxon>
    </lineage>
</organism>
<dbReference type="FunFam" id="3.40.50.12780:FF:000012">
    <property type="entry name" value="Non-ribosomal peptide synthetase"/>
    <property type="match status" value="1"/>
</dbReference>
<dbReference type="InterPro" id="IPR009081">
    <property type="entry name" value="PP-bd_ACP"/>
</dbReference>
<keyword evidence="7" id="KW-0276">Fatty acid metabolism</keyword>
<dbReference type="FunFam" id="3.40.50.12780:FF:000013">
    <property type="entry name" value="Long-chain-fatty-acid--AMP ligase FadD32"/>
    <property type="match status" value="1"/>
</dbReference>
<dbReference type="Pfam" id="PF23024">
    <property type="entry name" value="AMP-dom_DIP2-like"/>
    <property type="match status" value="1"/>
</dbReference>
<comment type="cofactor">
    <cofactor evidence="1">
        <name>pantetheine 4'-phosphate</name>
        <dbReference type="ChEBI" id="CHEBI:47942"/>
    </cofactor>
</comment>
<dbReference type="InterPro" id="IPR045851">
    <property type="entry name" value="AMP-bd_C_sf"/>
</dbReference>
<dbReference type="GO" id="GO:0031177">
    <property type="term" value="F:phosphopantetheine binding"/>
    <property type="evidence" value="ECO:0007669"/>
    <property type="project" value="InterPro"/>
</dbReference>
<dbReference type="InterPro" id="IPR006162">
    <property type="entry name" value="Ppantetheine_attach_site"/>
</dbReference>
<evidence type="ECO:0000256" key="6">
    <source>
        <dbReference type="ARBA" id="ARBA00022598"/>
    </source>
</evidence>
<dbReference type="EMBL" id="JEMA01000649">
    <property type="protein sequence ID" value="KYF67463.1"/>
    <property type="molecule type" value="Genomic_DNA"/>
</dbReference>
<evidence type="ECO:0000259" key="9">
    <source>
        <dbReference type="PROSITE" id="PS50075"/>
    </source>
</evidence>
<dbReference type="GO" id="GO:0043041">
    <property type="term" value="P:amino acid activation for nonribosomal peptide biosynthetic process"/>
    <property type="evidence" value="ECO:0007669"/>
    <property type="project" value="TreeGrafter"/>
</dbReference>
<keyword evidence="8" id="KW-0443">Lipid metabolism</keyword>
<dbReference type="GO" id="GO:0044550">
    <property type="term" value="P:secondary metabolite biosynthetic process"/>
    <property type="evidence" value="ECO:0007669"/>
    <property type="project" value="UniProtKB-ARBA"/>
</dbReference>
<evidence type="ECO:0000256" key="3">
    <source>
        <dbReference type="ARBA" id="ARBA00006432"/>
    </source>
</evidence>